<dbReference type="NCBIfam" id="TIGR03975">
    <property type="entry name" value="rSAM_ocin_1"/>
    <property type="match status" value="1"/>
</dbReference>
<organism evidence="7 8">
    <name type="scientific">Chondromyces crocatus</name>
    <dbReference type="NCBI Taxonomy" id="52"/>
    <lineage>
        <taxon>Bacteria</taxon>
        <taxon>Pseudomonadati</taxon>
        <taxon>Myxococcota</taxon>
        <taxon>Polyangia</taxon>
        <taxon>Polyangiales</taxon>
        <taxon>Polyangiaceae</taxon>
        <taxon>Chondromyces</taxon>
    </lineage>
</organism>
<dbReference type="SUPFAM" id="SSF102114">
    <property type="entry name" value="Radical SAM enzymes"/>
    <property type="match status" value="1"/>
</dbReference>
<dbReference type="CDD" id="cd01335">
    <property type="entry name" value="Radical_SAM"/>
    <property type="match status" value="1"/>
</dbReference>
<dbReference type="InterPro" id="IPR006158">
    <property type="entry name" value="Cobalamin-bd"/>
</dbReference>
<evidence type="ECO:0000256" key="3">
    <source>
        <dbReference type="ARBA" id="ARBA00022723"/>
    </source>
</evidence>
<keyword evidence="5" id="KW-0411">Iron-sulfur</keyword>
<dbReference type="OrthoDB" id="9801424at2"/>
<evidence type="ECO:0000256" key="4">
    <source>
        <dbReference type="ARBA" id="ARBA00023004"/>
    </source>
</evidence>
<dbReference type="GO" id="GO:0046872">
    <property type="term" value="F:metal ion binding"/>
    <property type="evidence" value="ECO:0007669"/>
    <property type="project" value="UniProtKB-KW"/>
</dbReference>
<dbReference type="InterPro" id="IPR058240">
    <property type="entry name" value="rSAM_sf"/>
</dbReference>
<dbReference type="AlphaFoldDB" id="A0A0K1EJD9"/>
<feature type="domain" description="B12-binding" evidence="6">
    <location>
        <begin position="159"/>
        <end position="237"/>
    </location>
</feature>
<dbReference type="InterPro" id="IPR023984">
    <property type="entry name" value="rSAM_ocin_1"/>
</dbReference>
<gene>
    <name evidence="7" type="ORF">CMC5_051430</name>
</gene>
<dbReference type="CDD" id="cd02068">
    <property type="entry name" value="radical_SAM_B12_BD"/>
    <property type="match status" value="1"/>
</dbReference>
<dbReference type="GO" id="GO:0031419">
    <property type="term" value="F:cobalamin binding"/>
    <property type="evidence" value="ECO:0007669"/>
    <property type="project" value="InterPro"/>
</dbReference>
<dbReference type="Proteomes" id="UP000067626">
    <property type="component" value="Chromosome"/>
</dbReference>
<dbReference type="PANTHER" id="PTHR43409">
    <property type="entry name" value="ANAEROBIC MAGNESIUM-PROTOPORPHYRIN IX MONOMETHYL ESTER CYCLASE-RELATED"/>
    <property type="match status" value="1"/>
</dbReference>
<accession>A0A0K1EJD9</accession>
<keyword evidence="8" id="KW-1185">Reference proteome</keyword>
<keyword evidence="3" id="KW-0479">Metal-binding</keyword>
<dbReference type="KEGG" id="ccro:CMC5_051430"/>
<evidence type="ECO:0000256" key="2">
    <source>
        <dbReference type="ARBA" id="ARBA00022691"/>
    </source>
</evidence>
<evidence type="ECO:0000313" key="8">
    <source>
        <dbReference type="Proteomes" id="UP000067626"/>
    </source>
</evidence>
<dbReference type="SMART" id="SM00729">
    <property type="entry name" value="Elp3"/>
    <property type="match status" value="1"/>
</dbReference>
<dbReference type="Pfam" id="PF04055">
    <property type="entry name" value="Radical_SAM"/>
    <property type="match status" value="1"/>
</dbReference>
<dbReference type="GO" id="GO:0003824">
    <property type="term" value="F:catalytic activity"/>
    <property type="evidence" value="ECO:0007669"/>
    <property type="project" value="InterPro"/>
</dbReference>
<dbReference type="SFLD" id="SFLDF00324">
    <property type="entry name" value="bacteriocin_maturation"/>
    <property type="match status" value="1"/>
</dbReference>
<evidence type="ECO:0000313" key="7">
    <source>
        <dbReference type="EMBL" id="AKT40986.1"/>
    </source>
</evidence>
<dbReference type="InterPro" id="IPR006638">
    <property type="entry name" value="Elp3/MiaA/NifB-like_rSAM"/>
</dbReference>
<name>A0A0K1EJD9_CHOCO</name>
<dbReference type="SFLD" id="SFLDG01082">
    <property type="entry name" value="B12-binding_domain_containing"/>
    <property type="match status" value="1"/>
</dbReference>
<dbReference type="PANTHER" id="PTHR43409:SF7">
    <property type="entry name" value="BLL1977 PROTEIN"/>
    <property type="match status" value="1"/>
</dbReference>
<comment type="cofactor">
    <cofactor evidence="1">
        <name>[4Fe-4S] cluster</name>
        <dbReference type="ChEBI" id="CHEBI:49883"/>
    </cofactor>
</comment>
<proteinExistence type="predicted"/>
<keyword evidence="4" id="KW-0408">Iron</keyword>
<protein>
    <recommendedName>
        <fullName evidence="6">B12-binding domain-containing protein</fullName>
    </recommendedName>
</protein>
<evidence type="ECO:0000259" key="6">
    <source>
        <dbReference type="PROSITE" id="PS51332"/>
    </source>
</evidence>
<evidence type="ECO:0000256" key="1">
    <source>
        <dbReference type="ARBA" id="ARBA00001966"/>
    </source>
</evidence>
<keyword evidence="2" id="KW-0949">S-adenosyl-L-methionine</keyword>
<dbReference type="Gene3D" id="3.80.30.20">
    <property type="entry name" value="tm_1862 like domain"/>
    <property type="match status" value="1"/>
</dbReference>
<dbReference type="SFLD" id="SFLDS00029">
    <property type="entry name" value="Radical_SAM"/>
    <property type="match status" value="1"/>
</dbReference>
<dbReference type="InterPro" id="IPR051198">
    <property type="entry name" value="BchE-like"/>
</dbReference>
<dbReference type="GO" id="GO:0051536">
    <property type="term" value="F:iron-sulfur cluster binding"/>
    <property type="evidence" value="ECO:0007669"/>
    <property type="project" value="UniProtKB-KW"/>
</dbReference>
<dbReference type="GO" id="GO:0005829">
    <property type="term" value="C:cytosol"/>
    <property type="evidence" value="ECO:0007669"/>
    <property type="project" value="TreeGrafter"/>
</dbReference>
<dbReference type="RefSeq" id="WP_156338862.1">
    <property type="nucleotide sequence ID" value="NZ_CP012159.1"/>
</dbReference>
<dbReference type="InterPro" id="IPR007197">
    <property type="entry name" value="rSAM"/>
</dbReference>
<dbReference type="STRING" id="52.CMC5_051430"/>
<evidence type="ECO:0000256" key="5">
    <source>
        <dbReference type="ARBA" id="ARBA00023014"/>
    </source>
</evidence>
<reference evidence="7 8" key="1">
    <citation type="submission" date="2015-07" db="EMBL/GenBank/DDBJ databases">
        <title>Genome analysis of myxobacterium Chondromyces crocatus Cm c5 reveals a high potential for natural compound synthesis and the genetic basis for the loss of fruiting body formation.</title>
        <authorList>
            <person name="Zaburannyi N."/>
            <person name="Bunk B."/>
            <person name="Maier J."/>
            <person name="Overmann J."/>
            <person name="Mueller R."/>
        </authorList>
    </citation>
    <scope>NUCLEOTIDE SEQUENCE [LARGE SCALE GENOMIC DNA]</scope>
    <source>
        <strain evidence="7 8">Cm c5</strain>
    </source>
</reference>
<dbReference type="EMBL" id="CP012159">
    <property type="protein sequence ID" value="AKT40986.1"/>
    <property type="molecule type" value="Genomic_DNA"/>
</dbReference>
<dbReference type="Gene3D" id="3.40.50.280">
    <property type="entry name" value="Cobalamin-binding domain"/>
    <property type="match status" value="1"/>
</dbReference>
<sequence>MLIRISGLGSDKARVRAVPDGGKRACLVVMPFTSSWMPAMGASLLKATLLQAGIATDLYYGAPDFFRHFTKGLPVEEALLDYNILASFNNLGDLFFADTLWGDRSERVRHQIERIADIPNPNFSRERFARSVERIRGYLDGAAGYLERCLGARDWGAYDVIGFSSTFSQNVACLTLARAIRARHPEVHIVFGGANCEGDMGVQLLRSFPYVDTVIQGEADTALPRFIERLRAGRATDDIPGIVFRKGGDVLRGAAVEPLDAMDSLPFADFSDYFEQMPAPILAHLRERREIAVPLETSRGCWWGAIQHCVFCGLNSATMRFRSKSPERALEETLAMRDRHGVDYIYVVDNIIDLRYLRTFLPRLEGEGLRLFYETKSNLEEEDVHQFARAGVRLIQPGVESLDSAVLKLMKKGVKAYHNLEVLKWCSTYGVKPLWLYLYGFAHEPVEGYLRVIELIERLVHLEPPKGPNPVLMDRYSPYFTQREALGFRNIRPLAGFELSYRGLDDEERFNLSYHFHFDLPQGSPPYEKALLRAIEHWITAHRAGARFYQFKGERTTLLVDTRRAEPQAFLLSGVGHRIHDHLRRAHGRAAIVEAWASASEAAALLSFSFTDLYLVHVAQALGAEMIASPEREEELDAFLAGLVERWIAIHVDDRWLGLSVDCTDEGEAARFGLVDVMRRLDVEAGGSDRRSSDELRAELDLVAAVESAEP</sequence>
<dbReference type="PROSITE" id="PS51332">
    <property type="entry name" value="B12_BINDING"/>
    <property type="match status" value="1"/>
</dbReference>
<dbReference type="InterPro" id="IPR023404">
    <property type="entry name" value="rSAM_horseshoe"/>
</dbReference>